<sequence length="160" mass="16926">MSGPVTFASRAEEDAYWMGLALVEAQKAAKAGEVPVGAVLVHNGQVMARAGNAMVGSKDATQHAEMRVLKAGAYAIGDSRLPTATLYVTLEPCAMCAGAILHTRIGRVVFGAWDDKAGMVGSVHDLLRHPKLNHRPEVQGGVREQECGALLTAFFQGKRG</sequence>
<dbReference type="PANTHER" id="PTHR11079:SF202">
    <property type="entry name" value="TRNA-SPECIFIC ADENOSINE DEAMINASE"/>
    <property type="match status" value="1"/>
</dbReference>
<comment type="cofactor">
    <cofactor evidence="8">
        <name>Zn(2+)</name>
        <dbReference type="ChEBI" id="CHEBI:29105"/>
    </cofactor>
    <text evidence="8">Binds 1 zinc ion per subunit.</text>
</comment>
<dbReference type="GO" id="GO:0002100">
    <property type="term" value="P:tRNA wobble adenosine to inosine editing"/>
    <property type="evidence" value="ECO:0007669"/>
    <property type="project" value="UniProtKB-UniRule"/>
</dbReference>
<dbReference type="GO" id="GO:0052717">
    <property type="term" value="F:tRNA-specific adenosine-34 deaminase activity"/>
    <property type="evidence" value="ECO:0007669"/>
    <property type="project" value="UniProtKB-UniRule"/>
</dbReference>
<dbReference type="PROSITE" id="PS51747">
    <property type="entry name" value="CYT_DCMP_DEAMINASES_2"/>
    <property type="match status" value="1"/>
</dbReference>
<evidence type="ECO:0000313" key="11">
    <source>
        <dbReference type="EMBL" id="WKW14976.1"/>
    </source>
</evidence>
<feature type="domain" description="CMP/dCMP-type deaminase" evidence="9">
    <location>
        <begin position="12"/>
        <end position="134"/>
    </location>
</feature>
<evidence type="ECO:0000259" key="9">
    <source>
        <dbReference type="PROSITE" id="PS51747"/>
    </source>
</evidence>
<dbReference type="EC" id="3.5.4.33" evidence="8"/>
<dbReference type="HAMAP" id="MF_00972">
    <property type="entry name" value="tRNA_aden_deaminase"/>
    <property type="match status" value="1"/>
</dbReference>
<gene>
    <name evidence="8 11" type="primary">tadA</name>
    <name evidence="10" type="ORF">Strain138_001339</name>
    <name evidence="11" type="ORF">Strain318_001339</name>
</gene>
<dbReference type="EMBL" id="CP130612">
    <property type="protein sequence ID" value="WKW12067.1"/>
    <property type="molecule type" value="Genomic_DNA"/>
</dbReference>
<keyword evidence="3 8" id="KW-0819">tRNA processing</keyword>
<dbReference type="CDD" id="cd01285">
    <property type="entry name" value="nucleoside_deaminase"/>
    <property type="match status" value="1"/>
</dbReference>
<dbReference type="FunFam" id="3.40.140.10:FF:000005">
    <property type="entry name" value="tRNA-specific adenosine deaminase"/>
    <property type="match status" value="1"/>
</dbReference>
<dbReference type="RefSeq" id="WP_367887744.1">
    <property type="nucleotide sequence ID" value="NZ_CP130612.1"/>
</dbReference>
<comment type="subunit">
    <text evidence="2 8">Homodimer.</text>
</comment>
<feature type="active site" description="Proton donor" evidence="8">
    <location>
        <position position="65"/>
    </location>
</feature>
<feature type="binding site" evidence="8">
    <location>
        <position position="93"/>
    </location>
    <ligand>
        <name>Zn(2+)</name>
        <dbReference type="ChEBI" id="CHEBI:29105"/>
        <note>catalytic</note>
    </ligand>
</feature>
<evidence type="ECO:0000256" key="1">
    <source>
        <dbReference type="ARBA" id="ARBA00010669"/>
    </source>
</evidence>
<evidence type="ECO:0000256" key="2">
    <source>
        <dbReference type="ARBA" id="ARBA00011738"/>
    </source>
</evidence>
<dbReference type="KEGG" id="pspc:Strain318_001339"/>
<dbReference type="InterPro" id="IPR016192">
    <property type="entry name" value="APOBEC/CMP_deaminase_Zn-bd"/>
</dbReference>
<evidence type="ECO:0000313" key="12">
    <source>
        <dbReference type="Proteomes" id="UP001229955"/>
    </source>
</evidence>
<dbReference type="InterPro" id="IPR002125">
    <property type="entry name" value="CMP_dCMP_dom"/>
</dbReference>
<dbReference type="PANTHER" id="PTHR11079">
    <property type="entry name" value="CYTOSINE DEAMINASE FAMILY MEMBER"/>
    <property type="match status" value="1"/>
</dbReference>
<evidence type="ECO:0000313" key="10">
    <source>
        <dbReference type="EMBL" id="WKW12067.1"/>
    </source>
</evidence>
<dbReference type="Pfam" id="PF14437">
    <property type="entry name" value="MafB19-deam"/>
    <property type="match status" value="1"/>
</dbReference>
<proteinExistence type="inferred from homology"/>
<dbReference type="InterPro" id="IPR016193">
    <property type="entry name" value="Cytidine_deaminase-like"/>
</dbReference>
<dbReference type="Proteomes" id="UP001229955">
    <property type="component" value="Chromosome"/>
</dbReference>
<feature type="binding site" evidence="8">
    <location>
        <position position="63"/>
    </location>
    <ligand>
        <name>Zn(2+)</name>
        <dbReference type="ChEBI" id="CHEBI:29105"/>
        <note>catalytic</note>
    </ligand>
</feature>
<evidence type="ECO:0000256" key="7">
    <source>
        <dbReference type="ARBA" id="ARBA00048045"/>
    </source>
</evidence>
<comment type="function">
    <text evidence="8">Catalyzes the deamination of adenosine to inosine at the wobble position 34 of tRNA(Arg2).</text>
</comment>
<name>A0AA49JZU0_9BACT</name>
<dbReference type="InterPro" id="IPR028883">
    <property type="entry name" value="tRNA_aden_deaminase"/>
</dbReference>
<keyword evidence="6 8" id="KW-0862">Zinc</keyword>
<evidence type="ECO:0000256" key="8">
    <source>
        <dbReference type="HAMAP-Rule" id="MF_00972"/>
    </source>
</evidence>
<accession>A0AA49JU43</accession>
<comment type="catalytic activity">
    <reaction evidence="7 8">
        <text>adenosine(34) in tRNA + H2O + H(+) = inosine(34) in tRNA + NH4(+)</text>
        <dbReference type="Rhea" id="RHEA:43168"/>
        <dbReference type="Rhea" id="RHEA-COMP:10373"/>
        <dbReference type="Rhea" id="RHEA-COMP:10374"/>
        <dbReference type="ChEBI" id="CHEBI:15377"/>
        <dbReference type="ChEBI" id="CHEBI:15378"/>
        <dbReference type="ChEBI" id="CHEBI:28938"/>
        <dbReference type="ChEBI" id="CHEBI:74411"/>
        <dbReference type="ChEBI" id="CHEBI:82852"/>
        <dbReference type="EC" id="3.5.4.33"/>
    </reaction>
</comment>
<evidence type="ECO:0000256" key="6">
    <source>
        <dbReference type="ARBA" id="ARBA00022833"/>
    </source>
</evidence>
<keyword evidence="4 8" id="KW-0479">Metal-binding</keyword>
<evidence type="ECO:0000256" key="3">
    <source>
        <dbReference type="ARBA" id="ARBA00022694"/>
    </source>
</evidence>
<dbReference type="SUPFAM" id="SSF53927">
    <property type="entry name" value="Cytidine deaminase-like"/>
    <property type="match status" value="1"/>
</dbReference>
<dbReference type="EMBL" id="CP130613">
    <property type="protein sequence ID" value="WKW14976.1"/>
    <property type="molecule type" value="Genomic_DNA"/>
</dbReference>
<feature type="binding site" evidence="8">
    <location>
        <position position="96"/>
    </location>
    <ligand>
        <name>Zn(2+)</name>
        <dbReference type="ChEBI" id="CHEBI:29105"/>
        <note>catalytic</note>
    </ligand>
</feature>
<keyword evidence="5 8" id="KW-0378">Hydrolase</keyword>
<accession>A0AA49JZU0</accession>
<evidence type="ECO:0000256" key="5">
    <source>
        <dbReference type="ARBA" id="ARBA00022801"/>
    </source>
</evidence>
<dbReference type="NCBIfam" id="NF008113">
    <property type="entry name" value="PRK10860.1"/>
    <property type="match status" value="1"/>
</dbReference>
<reference evidence="11" key="1">
    <citation type="submission" date="2023-07" db="EMBL/GenBank/DDBJ databases">
        <authorList>
            <person name="Haufschild T."/>
            <person name="Kallscheuer N."/>
            <person name="Hammer J."/>
            <person name="Kohn T."/>
            <person name="Kabuu M."/>
            <person name="Jogler M."/>
            <person name="Wohfarth N."/>
            <person name="Heuer A."/>
            <person name="Rohde M."/>
            <person name="van Teeseling M.C.F."/>
            <person name="Jogler C."/>
        </authorList>
    </citation>
    <scope>NUCLEOTIDE SEQUENCE</scope>
    <source>
        <strain evidence="10">Strain 138</strain>
        <strain evidence="11">Strain 318</strain>
    </source>
</reference>
<comment type="similarity">
    <text evidence="1">Belongs to the cytidine and deoxycytidylate deaminase family. ADAT2 subfamily.</text>
</comment>
<dbReference type="GO" id="GO:0008270">
    <property type="term" value="F:zinc ion binding"/>
    <property type="evidence" value="ECO:0007669"/>
    <property type="project" value="UniProtKB-UniRule"/>
</dbReference>
<protein>
    <recommendedName>
        <fullName evidence="8">tRNA-specific adenosine deaminase</fullName>
        <ecNumber evidence="8">3.5.4.33</ecNumber>
    </recommendedName>
</protein>
<dbReference type="Gene3D" id="3.40.140.10">
    <property type="entry name" value="Cytidine Deaminase, domain 2"/>
    <property type="match status" value="1"/>
</dbReference>
<dbReference type="AlphaFoldDB" id="A0AA49JZU0"/>
<keyword evidence="12" id="KW-1185">Reference proteome</keyword>
<dbReference type="InterPro" id="IPR058535">
    <property type="entry name" value="MafB19-deam"/>
</dbReference>
<organism evidence="11 12">
    <name type="scientific">Pseudogemmatithrix spongiicola</name>
    <dbReference type="NCBI Taxonomy" id="3062599"/>
    <lineage>
        <taxon>Bacteria</taxon>
        <taxon>Pseudomonadati</taxon>
        <taxon>Gemmatimonadota</taxon>
        <taxon>Gemmatimonadia</taxon>
        <taxon>Gemmatimonadales</taxon>
        <taxon>Gemmatimonadaceae</taxon>
        <taxon>Pseudogemmatithrix</taxon>
    </lineage>
</organism>
<dbReference type="PROSITE" id="PS00903">
    <property type="entry name" value="CYT_DCMP_DEAMINASES_1"/>
    <property type="match status" value="1"/>
</dbReference>
<evidence type="ECO:0000256" key="4">
    <source>
        <dbReference type="ARBA" id="ARBA00022723"/>
    </source>
</evidence>